<dbReference type="PANTHER" id="PTHR11360:SF163">
    <property type="entry name" value="MONOCARBOXYLATE TRANSPORTER 9-LIKE PROTEIN"/>
    <property type="match status" value="1"/>
</dbReference>
<keyword evidence="4" id="KW-1185">Reference proteome</keyword>
<feature type="transmembrane region" description="Helical" evidence="2">
    <location>
        <begin position="179"/>
        <end position="200"/>
    </location>
</feature>
<feature type="transmembrane region" description="Helical" evidence="2">
    <location>
        <begin position="312"/>
        <end position="333"/>
    </location>
</feature>
<dbReference type="EMBL" id="JARAKH010000034">
    <property type="protein sequence ID" value="KAK8384543.1"/>
    <property type="molecule type" value="Genomic_DNA"/>
</dbReference>
<protein>
    <recommendedName>
        <fullName evidence="5">Monocarboxylate transporter</fullName>
    </recommendedName>
</protein>
<dbReference type="InterPro" id="IPR011701">
    <property type="entry name" value="MFS"/>
</dbReference>
<feature type="transmembrane region" description="Helical" evidence="2">
    <location>
        <begin position="212"/>
        <end position="234"/>
    </location>
</feature>
<evidence type="ECO:0000313" key="3">
    <source>
        <dbReference type="EMBL" id="KAK8384543.1"/>
    </source>
</evidence>
<dbReference type="Proteomes" id="UP001487740">
    <property type="component" value="Unassembled WGS sequence"/>
</dbReference>
<name>A0AAW0TBI9_SCYPA</name>
<feature type="transmembrane region" description="Helical" evidence="2">
    <location>
        <begin position="401"/>
        <end position="422"/>
    </location>
</feature>
<dbReference type="AlphaFoldDB" id="A0AAW0TBI9"/>
<sequence length="465" mass="51084">MSLKTENSPLLDGYADLERPGQREKDKNAEEKPLLGEDTSEEDCAPNGGWGWLVTLAGFVIWLLNGSCSAVFGVLFSGFLMDLGVSSSTTAWIQNLTFVLSNFCCYLLDPLVEEFGWRRVGLAMGVMNGCGLALSAFANSAHYLFFSYTVMAGIPIDILLTLTFAVIPHYFTTKRTLANSLMTTGSSFSIMVMPVVVTFLLDEYGFKQATLITAALYFNSCVAAMVFHPVEWHAKRPRPCSRRKVEVKTESSTLKRVAVNIKGNLRLLRSGRVIIIGLVLGINVMGLFNFYYLVPFAMKAAGHTADEVGMCLLAAGITVLVTRFCQPLIVMWANLTHQTALMMGSTIIATSTVGVYRCGSCCVTQKMTALGTFGIGHGFFFTSYNLVMVEVLGLPLLQPMLSVTGLFKSSSFLIFGPLIGLVRDLSGSFPVCLTLLGVIDFFSIALWILIPFARRYDHRREHLDE</sequence>
<comment type="caution">
    <text evidence="3">The sequence shown here is derived from an EMBL/GenBank/DDBJ whole genome shotgun (WGS) entry which is preliminary data.</text>
</comment>
<evidence type="ECO:0000313" key="4">
    <source>
        <dbReference type="Proteomes" id="UP001487740"/>
    </source>
</evidence>
<feature type="transmembrane region" description="Helical" evidence="2">
    <location>
        <begin position="50"/>
        <end position="79"/>
    </location>
</feature>
<evidence type="ECO:0008006" key="5">
    <source>
        <dbReference type="Google" id="ProtNLM"/>
    </source>
</evidence>
<feature type="transmembrane region" description="Helical" evidence="2">
    <location>
        <begin position="340"/>
        <end position="357"/>
    </location>
</feature>
<keyword evidence="2" id="KW-0812">Transmembrane</keyword>
<dbReference type="GO" id="GO:0008028">
    <property type="term" value="F:monocarboxylic acid transmembrane transporter activity"/>
    <property type="evidence" value="ECO:0007669"/>
    <property type="project" value="TreeGrafter"/>
</dbReference>
<feature type="transmembrane region" description="Helical" evidence="2">
    <location>
        <begin position="120"/>
        <end position="138"/>
    </location>
</feature>
<dbReference type="InterPro" id="IPR050327">
    <property type="entry name" value="Proton-linked_MCT"/>
</dbReference>
<evidence type="ECO:0000256" key="1">
    <source>
        <dbReference type="SAM" id="MobiDB-lite"/>
    </source>
</evidence>
<feature type="transmembrane region" description="Helical" evidence="2">
    <location>
        <begin position="428"/>
        <end position="450"/>
    </location>
</feature>
<organism evidence="3 4">
    <name type="scientific">Scylla paramamosain</name>
    <name type="common">Mud crab</name>
    <dbReference type="NCBI Taxonomy" id="85552"/>
    <lineage>
        <taxon>Eukaryota</taxon>
        <taxon>Metazoa</taxon>
        <taxon>Ecdysozoa</taxon>
        <taxon>Arthropoda</taxon>
        <taxon>Crustacea</taxon>
        <taxon>Multicrustacea</taxon>
        <taxon>Malacostraca</taxon>
        <taxon>Eumalacostraca</taxon>
        <taxon>Eucarida</taxon>
        <taxon>Decapoda</taxon>
        <taxon>Pleocyemata</taxon>
        <taxon>Brachyura</taxon>
        <taxon>Eubrachyura</taxon>
        <taxon>Portunoidea</taxon>
        <taxon>Portunidae</taxon>
        <taxon>Portuninae</taxon>
        <taxon>Scylla</taxon>
    </lineage>
</organism>
<feature type="transmembrane region" description="Helical" evidence="2">
    <location>
        <begin position="369"/>
        <end position="389"/>
    </location>
</feature>
<proteinExistence type="predicted"/>
<feature type="transmembrane region" description="Helical" evidence="2">
    <location>
        <begin position="273"/>
        <end position="292"/>
    </location>
</feature>
<dbReference type="SUPFAM" id="SSF103473">
    <property type="entry name" value="MFS general substrate transporter"/>
    <property type="match status" value="1"/>
</dbReference>
<evidence type="ECO:0000256" key="2">
    <source>
        <dbReference type="SAM" id="Phobius"/>
    </source>
</evidence>
<reference evidence="3 4" key="1">
    <citation type="submission" date="2023-03" db="EMBL/GenBank/DDBJ databases">
        <title>High-quality genome of Scylla paramamosain provides insights in environmental adaptation.</title>
        <authorList>
            <person name="Zhang L."/>
        </authorList>
    </citation>
    <scope>NUCLEOTIDE SEQUENCE [LARGE SCALE GENOMIC DNA]</scope>
    <source>
        <strain evidence="3">LZ_2023a</strain>
        <tissue evidence="3">Muscle</tissue>
    </source>
</reference>
<dbReference type="PANTHER" id="PTHR11360">
    <property type="entry name" value="MONOCARBOXYLATE TRANSPORTER"/>
    <property type="match status" value="1"/>
</dbReference>
<keyword evidence="2" id="KW-1133">Transmembrane helix</keyword>
<keyword evidence="2" id="KW-0472">Membrane</keyword>
<dbReference type="Gene3D" id="1.20.1250.20">
    <property type="entry name" value="MFS general substrate transporter like domains"/>
    <property type="match status" value="1"/>
</dbReference>
<dbReference type="InterPro" id="IPR036259">
    <property type="entry name" value="MFS_trans_sf"/>
</dbReference>
<dbReference type="Pfam" id="PF07690">
    <property type="entry name" value="MFS_1"/>
    <property type="match status" value="1"/>
</dbReference>
<accession>A0AAW0TBI9</accession>
<gene>
    <name evidence="3" type="ORF">O3P69_014250</name>
</gene>
<feature type="region of interest" description="Disordered" evidence="1">
    <location>
        <begin position="1"/>
        <end position="43"/>
    </location>
</feature>
<feature type="compositionally biased region" description="Basic and acidic residues" evidence="1">
    <location>
        <begin position="16"/>
        <end position="35"/>
    </location>
</feature>
<feature type="transmembrane region" description="Helical" evidence="2">
    <location>
        <begin position="144"/>
        <end position="167"/>
    </location>
</feature>